<dbReference type="EMBL" id="CADEBC010000353">
    <property type="protein sequence ID" value="CAB3229155.1"/>
    <property type="molecule type" value="Genomic_DNA"/>
</dbReference>
<keyword evidence="1" id="KW-0812">Transmembrane</keyword>
<reference evidence="2 3" key="1">
    <citation type="submission" date="2020-04" db="EMBL/GenBank/DDBJ databases">
        <authorList>
            <person name="Wallbank WR R."/>
            <person name="Pardo Diaz C."/>
            <person name="Kozak K."/>
            <person name="Martin S."/>
            <person name="Jiggins C."/>
            <person name="Moest M."/>
            <person name="Warren A I."/>
            <person name="Byers J.R.P. K."/>
            <person name="Montejo-Kovacevich G."/>
            <person name="Yen C E."/>
        </authorList>
    </citation>
    <scope>NUCLEOTIDE SEQUENCE [LARGE SCALE GENOMIC DNA]</scope>
</reference>
<sequence length="169" mass="18120">MFPEMTILMAHTTTLSKLSCGWGVELEEKVVMTAGLLCRVCGALPPAQGLRETLRLVCAYSMLPVGLVSGYVKPLDTALGLGGVMVSLADAAEELRMESGAHRLDHPGRKGKEGRAPAGPPRIVLWFVCMLLALCLVEAVAGSTRQAFCRRLSTMACSMWSSPQIPMKS</sequence>
<dbReference type="AlphaFoldDB" id="A0A8S0Z8W3"/>
<keyword evidence="1" id="KW-1133">Transmembrane helix</keyword>
<feature type="transmembrane region" description="Helical" evidence="1">
    <location>
        <begin position="123"/>
        <end position="141"/>
    </location>
</feature>
<keyword evidence="3" id="KW-1185">Reference proteome</keyword>
<keyword evidence="1" id="KW-0472">Membrane</keyword>
<name>A0A8S0Z8W3_ARCPL</name>
<accession>A0A8S0Z8W3</accession>
<organism evidence="2 3">
    <name type="scientific">Arctia plantaginis</name>
    <name type="common">Wood tiger moth</name>
    <name type="synonym">Phalaena plantaginis</name>
    <dbReference type="NCBI Taxonomy" id="874455"/>
    <lineage>
        <taxon>Eukaryota</taxon>
        <taxon>Metazoa</taxon>
        <taxon>Ecdysozoa</taxon>
        <taxon>Arthropoda</taxon>
        <taxon>Hexapoda</taxon>
        <taxon>Insecta</taxon>
        <taxon>Pterygota</taxon>
        <taxon>Neoptera</taxon>
        <taxon>Endopterygota</taxon>
        <taxon>Lepidoptera</taxon>
        <taxon>Glossata</taxon>
        <taxon>Ditrysia</taxon>
        <taxon>Noctuoidea</taxon>
        <taxon>Erebidae</taxon>
        <taxon>Arctiinae</taxon>
        <taxon>Arctia</taxon>
    </lineage>
</organism>
<evidence type="ECO:0000256" key="1">
    <source>
        <dbReference type="SAM" id="Phobius"/>
    </source>
</evidence>
<evidence type="ECO:0000313" key="3">
    <source>
        <dbReference type="Proteomes" id="UP000494106"/>
    </source>
</evidence>
<comment type="caution">
    <text evidence="2">The sequence shown here is derived from an EMBL/GenBank/DDBJ whole genome shotgun (WGS) entry which is preliminary data.</text>
</comment>
<protein>
    <submittedName>
        <fullName evidence="2">Uncharacterized protein</fullName>
    </submittedName>
</protein>
<evidence type="ECO:0000313" key="2">
    <source>
        <dbReference type="EMBL" id="CAB3229155.1"/>
    </source>
</evidence>
<gene>
    <name evidence="2" type="ORF">APLA_LOCUS3835</name>
</gene>
<dbReference type="Proteomes" id="UP000494106">
    <property type="component" value="Unassembled WGS sequence"/>
</dbReference>
<proteinExistence type="predicted"/>